<dbReference type="HOGENOM" id="CLU_2260613_0_0_14"/>
<evidence type="ECO:0000313" key="4">
    <source>
        <dbReference type="Proteomes" id="UP000503310"/>
    </source>
</evidence>
<dbReference type="AlphaFoldDB" id="A0A0D5ZJI7"/>
<evidence type="ECO:0000313" key="1">
    <source>
        <dbReference type="EMBL" id="AKA49825.1"/>
    </source>
</evidence>
<name>A0A0D5ZJI7_9BACT</name>
<dbReference type="EMBL" id="CP047225">
    <property type="protein sequence ID" value="QIW62312.1"/>
    <property type="molecule type" value="Genomic_DNA"/>
</dbReference>
<sequence length="103" mass="11577">MNSITISNNKILTYVVEESALFDAINIAIKQIKYVRLIGEPRLSFDDSKSNLQIYLSIKINTKNEGIDSFDVLKEVVSSVEKACSFLIDQKPINVQVVVLDNN</sequence>
<evidence type="ECO:0000313" key="3">
    <source>
        <dbReference type="Proteomes" id="UP000032722"/>
    </source>
</evidence>
<accession>A0A0D5ZJI7</accession>
<dbReference type="PATRIC" id="fig|29556.3.peg.171"/>
<evidence type="ECO:0008006" key="5">
    <source>
        <dbReference type="Google" id="ProtNLM"/>
    </source>
</evidence>
<reference evidence="1 3" key="1">
    <citation type="journal article" date="2015" name="Genome Announc.">
        <title>Complete Genome Sequence of Mycoplasma meleagridis, a Possible Emerging Pathogen in Chickens.</title>
        <authorList>
            <person name="Abolnik C."/>
        </authorList>
    </citation>
    <scope>NUCLEOTIDE SEQUENCE [LARGE SCALE GENOMIC DNA]</scope>
    <source>
        <strain evidence="1 3">B2096 8B</strain>
    </source>
</reference>
<reference evidence="2 4" key="2">
    <citation type="submission" date="2019-12" db="EMBL/GenBank/DDBJ databases">
        <title>Sequencing and analysis of the whole genome of Mycoplasma gallinaceum strain Peacock20181011.</title>
        <authorList>
            <person name="Liu X."/>
            <person name="Qin Z."/>
            <person name="Xu H."/>
        </authorList>
    </citation>
    <scope>NUCLEOTIDE SEQUENCE [LARGE SCALE GENOMIC DNA]</scope>
    <source>
        <strain evidence="2 4">Peacock20181011</strain>
    </source>
</reference>
<dbReference type="KEGG" id="mgb:VO56_00865"/>
<proteinExistence type="predicted"/>
<evidence type="ECO:0000313" key="2">
    <source>
        <dbReference type="EMBL" id="QIW62312.1"/>
    </source>
</evidence>
<dbReference type="EMBL" id="CP011021">
    <property type="protein sequence ID" value="AKA49825.1"/>
    <property type="molecule type" value="Genomic_DNA"/>
</dbReference>
<dbReference type="InterPro" id="IPR054781">
    <property type="entry name" value="Asp23-rel"/>
</dbReference>
<dbReference type="Proteomes" id="UP000032722">
    <property type="component" value="Chromosome"/>
</dbReference>
<protein>
    <recommendedName>
        <fullName evidence="5">Asp23/Gls24 family envelope stress response protein</fullName>
    </recommendedName>
</protein>
<gene>
    <name evidence="2" type="ORF">GOQ20_02635</name>
    <name evidence="1" type="ORF">VO56_00865</name>
</gene>
<dbReference type="RefSeq" id="WP_167845284.1">
    <property type="nucleotide sequence ID" value="NZ_CP047225.1"/>
</dbReference>
<dbReference type="NCBIfam" id="NF045836">
    <property type="entry name" value="MMB_0454_fam"/>
    <property type="match status" value="1"/>
</dbReference>
<organism evidence="3">
    <name type="scientific">Mycoplasmopsis gallinacea</name>
    <dbReference type="NCBI Taxonomy" id="29556"/>
    <lineage>
        <taxon>Bacteria</taxon>
        <taxon>Bacillati</taxon>
        <taxon>Mycoplasmatota</taxon>
        <taxon>Mycoplasmoidales</taxon>
        <taxon>Metamycoplasmataceae</taxon>
        <taxon>Mycoplasmopsis</taxon>
    </lineage>
</organism>
<dbReference type="Proteomes" id="UP000503310">
    <property type="component" value="Chromosome"/>
</dbReference>